<sequence length="667" mass="74064">MGGTMKNGGLEQQAFRPLPLGQVRPEGWLLEQLRIQADGLSGHLDEFWPDIADSAWIGGKSDGWERGPYWLDGMVPLAFLLDDARLKAKVHHWADYILAHQQPDGWFGTVRDKRISGRGDQRPGRAHYSYEHDSWPRYILLKALIQYHEVTGDKRVIPAMLRFLRRLDEVLEEGPPRAWARFRWADLVVSVHWLFERTGEPWLLNLADRVAASGFDWRGLFERYPYRWRTIGEEQDLTSHVVNNAMAVKAGGVRYRQTGDPADRDAVAQMIAELDRYHGQATGMFSGDEHLAGRNPSQGTELCAVVEYMYSLETLISILGEPALADRLEMIAYNALPATFSPDMWTHQYVHQVNQAICVVAEDRVYTSNGPDANTFGVEPHFGCCTSDMHQGWPKFTASLWMHSADDGLAAVAYAPCSVRTDVRGVPVRIDVATGYPFDETIRISVHAETPVSFPLHLRIPGWADEAQVQIEGGDPSLAAASGFHRVDRQWEGTTILRLSLPMRPRIERRDHGSVSLYRGPLLFALPVGEEWREIGGQAPHADWEVHPTTPWNVALDVEATDPDASVSLTQAPVSSIPFSPDGAPLMAHVRGAHLPGWTLEHNAAGPVPHSPVTTGEEIEELTLIPFGATNLRIAEFPVLSRGPGTGDDQPVGMSGADESQRTTPGP</sequence>
<evidence type="ECO:0000313" key="4">
    <source>
        <dbReference type="EMBL" id="CAA9562112.1"/>
    </source>
</evidence>
<protein>
    <submittedName>
        <fullName evidence="4">GH127 / GH146</fullName>
    </submittedName>
</protein>
<proteinExistence type="predicted"/>
<gene>
    <name evidence="4" type="ORF">AVDCRST_MAG43-2009</name>
</gene>
<name>A0A6J4UW19_9BACT</name>
<dbReference type="SUPFAM" id="SSF48208">
    <property type="entry name" value="Six-hairpin glycosidases"/>
    <property type="match status" value="1"/>
</dbReference>
<organism evidence="4">
    <name type="scientific">uncultured Thermomicrobiales bacterium</name>
    <dbReference type="NCBI Taxonomy" id="1645740"/>
    <lineage>
        <taxon>Bacteria</taxon>
        <taxon>Pseudomonadati</taxon>
        <taxon>Thermomicrobiota</taxon>
        <taxon>Thermomicrobia</taxon>
        <taxon>Thermomicrobiales</taxon>
        <taxon>environmental samples</taxon>
    </lineage>
</organism>
<evidence type="ECO:0000259" key="3">
    <source>
        <dbReference type="Pfam" id="PF20736"/>
    </source>
</evidence>
<feature type="domain" description="Non-reducing end beta-L-arabinofuranosidase-like GH127 catalytic" evidence="2">
    <location>
        <begin position="69"/>
        <end position="396"/>
    </location>
</feature>
<dbReference type="Pfam" id="PF20736">
    <property type="entry name" value="Glyco_hydro127M"/>
    <property type="match status" value="1"/>
</dbReference>
<dbReference type="PANTHER" id="PTHR31151:SF0">
    <property type="entry name" value="PROLINE-TRNA LIGASE (DUF1680)"/>
    <property type="match status" value="1"/>
</dbReference>
<dbReference type="GO" id="GO:0005975">
    <property type="term" value="P:carbohydrate metabolic process"/>
    <property type="evidence" value="ECO:0007669"/>
    <property type="project" value="InterPro"/>
</dbReference>
<dbReference type="PANTHER" id="PTHR31151">
    <property type="entry name" value="PROLINE-TRNA LIGASE (DUF1680)"/>
    <property type="match status" value="1"/>
</dbReference>
<dbReference type="AlphaFoldDB" id="A0A6J4UW19"/>
<dbReference type="InterPro" id="IPR012878">
    <property type="entry name" value="Beta-AFase-like_GH127_cat"/>
</dbReference>
<dbReference type="InterPro" id="IPR008928">
    <property type="entry name" value="6-hairpin_glycosidase_sf"/>
</dbReference>
<accession>A0A6J4UW19</accession>
<evidence type="ECO:0000256" key="1">
    <source>
        <dbReference type="SAM" id="MobiDB-lite"/>
    </source>
</evidence>
<dbReference type="Pfam" id="PF07944">
    <property type="entry name" value="Beta-AFase-like_GH127_cat"/>
    <property type="match status" value="1"/>
</dbReference>
<feature type="region of interest" description="Disordered" evidence="1">
    <location>
        <begin position="640"/>
        <end position="667"/>
    </location>
</feature>
<reference evidence="4" key="1">
    <citation type="submission" date="2020-02" db="EMBL/GenBank/DDBJ databases">
        <authorList>
            <person name="Meier V. D."/>
        </authorList>
    </citation>
    <scope>NUCLEOTIDE SEQUENCE</scope>
    <source>
        <strain evidence="4">AVDCRST_MAG43</strain>
    </source>
</reference>
<evidence type="ECO:0000259" key="2">
    <source>
        <dbReference type="Pfam" id="PF07944"/>
    </source>
</evidence>
<dbReference type="EMBL" id="CADCWI010000097">
    <property type="protein sequence ID" value="CAA9562112.1"/>
    <property type="molecule type" value="Genomic_DNA"/>
</dbReference>
<dbReference type="InterPro" id="IPR049046">
    <property type="entry name" value="Beta-AFase-like_GH127_middle"/>
</dbReference>
<feature type="domain" description="Non-reducing end beta-L-arabinofuranosidase-like GH127 middle" evidence="3">
    <location>
        <begin position="411"/>
        <end position="503"/>
    </location>
</feature>